<gene>
    <name evidence="2" type="ORF">AMELA_G00018130</name>
</gene>
<sequence>MQLTFLRSFPLLTSKRFTTPATHKAGKQLDLTQQPPGHQAVWHQDTVNHQSHLSTLSSLGITGTVQRWVESYFSDRSFKVSWRVGVSETQQLTTGIPQGSVLGSLLFSIYTTSL</sequence>
<feature type="domain" description="Reverse transcriptase" evidence="1">
    <location>
        <begin position="1"/>
        <end position="114"/>
    </location>
</feature>
<dbReference type="EMBL" id="JAAGNN010000002">
    <property type="protein sequence ID" value="KAF4092197.1"/>
    <property type="molecule type" value="Genomic_DNA"/>
</dbReference>
<evidence type="ECO:0000313" key="2">
    <source>
        <dbReference type="EMBL" id="KAF4092197.1"/>
    </source>
</evidence>
<reference evidence="2 3" key="1">
    <citation type="submission" date="2020-02" db="EMBL/GenBank/DDBJ databases">
        <title>A chromosome-scale genome assembly of the black bullhead catfish (Ameiurus melas).</title>
        <authorList>
            <person name="Wen M."/>
            <person name="Zham M."/>
            <person name="Cabau C."/>
            <person name="Klopp C."/>
            <person name="Donnadieu C."/>
            <person name="Roques C."/>
            <person name="Bouchez O."/>
            <person name="Lampietro C."/>
            <person name="Jouanno E."/>
            <person name="Herpin A."/>
            <person name="Louis A."/>
            <person name="Berthelot C."/>
            <person name="Parey E."/>
            <person name="Roest-Crollius H."/>
            <person name="Braasch I."/>
            <person name="Postlethwait J."/>
            <person name="Robinson-Rechavi M."/>
            <person name="Echchiki A."/>
            <person name="Begum T."/>
            <person name="Montfort J."/>
            <person name="Schartl M."/>
            <person name="Bobe J."/>
            <person name="Guiguen Y."/>
        </authorList>
    </citation>
    <scope>NUCLEOTIDE SEQUENCE [LARGE SCALE GENOMIC DNA]</scope>
    <source>
        <strain evidence="2">M_S1</strain>
        <tissue evidence="2">Blood</tissue>
    </source>
</reference>
<evidence type="ECO:0000259" key="1">
    <source>
        <dbReference type="PROSITE" id="PS50878"/>
    </source>
</evidence>
<name>A0A7J6BCI0_AMEME</name>
<organism evidence="2 3">
    <name type="scientific">Ameiurus melas</name>
    <name type="common">Black bullhead</name>
    <name type="synonym">Silurus melas</name>
    <dbReference type="NCBI Taxonomy" id="219545"/>
    <lineage>
        <taxon>Eukaryota</taxon>
        <taxon>Metazoa</taxon>
        <taxon>Chordata</taxon>
        <taxon>Craniata</taxon>
        <taxon>Vertebrata</taxon>
        <taxon>Euteleostomi</taxon>
        <taxon>Actinopterygii</taxon>
        <taxon>Neopterygii</taxon>
        <taxon>Teleostei</taxon>
        <taxon>Ostariophysi</taxon>
        <taxon>Siluriformes</taxon>
        <taxon>Ictaluridae</taxon>
        <taxon>Ameiurus</taxon>
    </lineage>
</organism>
<keyword evidence="3" id="KW-1185">Reference proteome</keyword>
<dbReference type="InterPro" id="IPR000477">
    <property type="entry name" value="RT_dom"/>
</dbReference>
<proteinExistence type="predicted"/>
<dbReference type="AlphaFoldDB" id="A0A7J6BCI0"/>
<comment type="caution">
    <text evidence="2">The sequence shown here is derived from an EMBL/GenBank/DDBJ whole genome shotgun (WGS) entry which is preliminary data.</text>
</comment>
<dbReference type="PROSITE" id="PS50878">
    <property type="entry name" value="RT_POL"/>
    <property type="match status" value="1"/>
</dbReference>
<feature type="non-terminal residue" evidence="2">
    <location>
        <position position="1"/>
    </location>
</feature>
<accession>A0A7J6BCI0</accession>
<protein>
    <recommendedName>
        <fullName evidence="1">Reverse transcriptase domain-containing protein</fullName>
    </recommendedName>
</protein>
<evidence type="ECO:0000313" key="3">
    <source>
        <dbReference type="Proteomes" id="UP000593565"/>
    </source>
</evidence>
<dbReference type="PANTHER" id="PTHR33332">
    <property type="entry name" value="REVERSE TRANSCRIPTASE DOMAIN-CONTAINING PROTEIN"/>
    <property type="match status" value="1"/>
</dbReference>
<dbReference type="Proteomes" id="UP000593565">
    <property type="component" value="Unassembled WGS sequence"/>
</dbReference>